<evidence type="ECO:0000313" key="3">
    <source>
        <dbReference type="Proteomes" id="UP000199228"/>
    </source>
</evidence>
<dbReference type="RefSeq" id="WP_090173892.1">
    <property type="nucleotide sequence ID" value="NZ_FMXR01000011.1"/>
</dbReference>
<dbReference type="CDD" id="cd00009">
    <property type="entry name" value="AAA"/>
    <property type="match status" value="1"/>
</dbReference>
<name>A0A1G6BNI4_EUBOX</name>
<proteinExistence type="predicted"/>
<dbReference type="EMBL" id="FMXR01000011">
    <property type="protein sequence ID" value="SDB22139.1"/>
    <property type="molecule type" value="Genomic_DNA"/>
</dbReference>
<dbReference type="OrthoDB" id="9808317at2"/>
<dbReference type="InterPro" id="IPR027417">
    <property type="entry name" value="P-loop_NTPase"/>
</dbReference>
<protein>
    <submittedName>
        <fullName evidence="2">MoxR-like ATPase</fullName>
    </submittedName>
</protein>
<dbReference type="SUPFAM" id="SSF52540">
    <property type="entry name" value="P-loop containing nucleoside triphosphate hydrolases"/>
    <property type="match status" value="1"/>
</dbReference>
<reference evidence="2 3" key="1">
    <citation type="submission" date="2016-10" db="EMBL/GenBank/DDBJ databases">
        <authorList>
            <person name="de Groot N.N."/>
        </authorList>
    </citation>
    <scope>NUCLEOTIDE SEQUENCE [LARGE SCALE GENOMIC DNA]</scope>
    <source>
        <strain evidence="2 3">DSM 3217</strain>
    </source>
</reference>
<gene>
    <name evidence="2" type="ORF">SAMN02910417_01665</name>
</gene>
<dbReference type="Proteomes" id="UP000199228">
    <property type="component" value="Unassembled WGS sequence"/>
</dbReference>
<evidence type="ECO:0000313" key="2">
    <source>
        <dbReference type="EMBL" id="SDB22139.1"/>
    </source>
</evidence>
<dbReference type="Pfam" id="PF07728">
    <property type="entry name" value="AAA_5"/>
    <property type="match status" value="1"/>
</dbReference>
<sequence length="503" mass="58753">MNIKEAKEQIKNAILAYITKDEFGQYKIPIERQRPVFLIGAPGIGKTAVMEQIAQEMNLGLVSYSMTHHTRQSALGLPFIKKEEYEGQEYRISEYTMSEILASVYKLKKETGYEEGILFLDEINCVSETLAPSMLQFLQYKTFGTHHLPQGWIVVTAGNPPEYNRSVREYDIVTWDRLKRIDVEPDFDAWKEYAYKKGIHGAIMSFLEIKKQFFYVVEVTAEKKEFVTARGWEDLSEMMKLYEENAIDIDLKLMEQYIQNPQIAKEFSIYYDLYRKYQSDYQIQDILAGCEGEDIRTRAARAALDERLSLLGLLLDTVDQSMKEFMIKDAAILENLRILKFIKANLSTEFTSYTEILGNYIKEEDKKLSIGKRAGSLSKEAEYAGLYTVQFLEKMQAELKARRVSNNKEAFAYIKSSYDQEVEEHKIKINRIKDNLTHLFAFVEKVYGRDHEMLIVVSELTVRYYCSQFISKCGCEEYFKNNDELMFYEKRQQLLEQIDELGQ</sequence>
<accession>A0A1G6BNI4</accession>
<dbReference type="InterPro" id="IPR011704">
    <property type="entry name" value="ATPase_dyneun-rel_AAA"/>
</dbReference>
<keyword evidence="3" id="KW-1185">Reference proteome</keyword>
<dbReference type="Gene3D" id="3.40.50.300">
    <property type="entry name" value="P-loop containing nucleotide triphosphate hydrolases"/>
    <property type="match status" value="1"/>
</dbReference>
<feature type="domain" description="AAA+ ATPase" evidence="1">
    <location>
        <begin position="32"/>
        <end position="188"/>
    </location>
</feature>
<dbReference type="GO" id="GO:0016887">
    <property type="term" value="F:ATP hydrolysis activity"/>
    <property type="evidence" value="ECO:0007669"/>
    <property type="project" value="InterPro"/>
</dbReference>
<dbReference type="STRING" id="1732.SAMN02910417_01665"/>
<organism evidence="2 3">
    <name type="scientific">Eubacterium oxidoreducens</name>
    <dbReference type="NCBI Taxonomy" id="1732"/>
    <lineage>
        <taxon>Bacteria</taxon>
        <taxon>Bacillati</taxon>
        <taxon>Bacillota</taxon>
        <taxon>Clostridia</taxon>
        <taxon>Eubacteriales</taxon>
        <taxon>Eubacteriaceae</taxon>
        <taxon>Eubacterium</taxon>
    </lineage>
</organism>
<dbReference type="InterPro" id="IPR003593">
    <property type="entry name" value="AAA+_ATPase"/>
</dbReference>
<dbReference type="GO" id="GO:0005524">
    <property type="term" value="F:ATP binding"/>
    <property type="evidence" value="ECO:0007669"/>
    <property type="project" value="InterPro"/>
</dbReference>
<evidence type="ECO:0000259" key="1">
    <source>
        <dbReference type="SMART" id="SM00382"/>
    </source>
</evidence>
<dbReference type="SMART" id="SM00382">
    <property type="entry name" value="AAA"/>
    <property type="match status" value="1"/>
</dbReference>
<dbReference type="AlphaFoldDB" id="A0A1G6BNI4"/>